<dbReference type="Proteomes" id="UP000293637">
    <property type="component" value="Unassembled WGS sequence"/>
</dbReference>
<sequence length="333" mass="36538">MKSTESLTNHHPFSQADANNLIKILIDPKVENHDKVELLQTFTDRELQQKELTHLVRSLIQTMYPVQPSYPGAMCVCGTGGDKSNSFNISTTVAFIVAAAGVPIIKHGNKSITSHSGSTDLLQQLNIQTTKVEDVSQRLDNKGLAFVSAPEAYPVMKYIQPVRKMIGKPTFFNLIGPIINPFALTYQVMGVFDPNQLDSIIHTLKDLGRRRAIVLHGAHGMDEATLSGNNLIYELDENGNVNHYTLNAQDLGFSYAPDSELKGGSPEENRRITLDILNGKDRSSKRDVVVLNAAIALYVAEKVHSIQAGISIAEYLIDNGLAMKQCLIVEGNA</sequence>
<dbReference type="Pfam" id="PF00591">
    <property type="entry name" value="Glycos_transf_3"/>
    <property type="match status" value="1"/>
</dbReference>
<comment type="pathway">
    <text evidence="6">Amino-acid biosynthesis; L-tryptophan biosynthesis; L-tryptophan from chorismate: step 2/5.</text>
</comment>
<dbReference type="GO" id="GO:0004048">
    <property type="term" value="F:anthranilate phosphoribosyltransferase activity"/>
    <property type="evidence" value="ECO:0007669"/>
    <property type="project" value="UniProtKB-UniRule"/>
</dbReference>
<dbReference type="Proteomes" id="UP000325462">
    <property type="component" value="Chromosome"/>
</dbReference>
<feature type="binding site" evidence="6">
    <location>
        <position position="86"/>
    </location>
    <ligand>
        <name>5-phospho-alpha-D-ribose 1-diphosphate</name>
        <dbReference type="ChEBI" id="CHEBI:58017"/>
    </ligand>
</feature>
<comment type="catalytic activity">
    <reaction evidence="6">
        <text>N-(5-phospho-beta-D-ribosyl)anthranilate + diphosphate = 5-phospho-alpha-D-ribose 1-diphosphate + anthranilate</text>
        <dbReference type="Rhea" id="RHEA:11768"/>
        <dbReference type="ChEBI" id="CHEBI:16567"/>
        <dbReference type="ChEBI" id="CHEBI:18277"/>
        <dbReference type="ChEBI" id="CHEBI:33019"/>
        <dbReference type="ChEBI" id="CHEBI:58017"/>
        <dbReference type="EC" id="2.4.2.18"/>
    </reaction>
</comment>
<dbReference type="UniPathway" id="UPA00035">
    <property type="reaction ID" value="UER00041"/>
</dbReference>
<feature type="binding site" evidence="6">
    <location>
        <begin position="81"/>
        <end position="82"/>
    </location>
    <ligand>
        <name>5-phospho-alpha-D-ribose 1-diphosphate</name>
        <dbReference type="ChEBI" id="CHEBI:58017"/>
    </ligand>
</feature>
<comment type="similarity">
    <text evidence="6">Belongs to the anthranilate phosphoribosyltransferase family.</text>
</comment>
<dbReference type="EMBL" id="SCHB01000004">
    <property type="protein sequence ID" value="TBW72194.1"/>
    <property type="molecule type" value="Genomic_DNA"/>
</dbReference>
<dbReference type="GO" id="GO:0000162">
    <property type="term" value="P:L-tryptophan biosynthetic process"/>
    <property type="evidence" value="ECO:0007669"/>
    <property type="project" value="UniProtKB-UniRule"/>
</dbReference>
<keyword evidence="3 6" id="KW-0479">Metal-binding</keyword>
<comment type="caution">
    <text evidence="6">Lacks conserved residue(s) required for the propagation of feature annotation.</text>
</comment>
<evidence type="ECO:0000256" key="6">
    <source>
        <dbReference type="HAMAP-Rule" id="MF_00211"/>
    </source>
</evidence>
<dbReference type="InterPro" id="IPR035902">
    <property type="entry name" value="Nuc_phospho_transferase"/>
</dbReference>
<evidence type="ECO:0000259" key="7">
    <source>
        <dbReference type="Pfam" id="PF00591"/>
    </source>
</evidence>
<feature type="binding site" evidence="6">
    <location>
        <position position="223"/>
    </location>
    <ligand>
        <name>Mg(2+)</name>
        <dbReference type="ChEBI" id="CHEBI:18420"/>
        <label>1</label>
    </ligand>
</feature>
<accession>A0A292DFX1</accession>
<feature type="binding site" evidence="6">
    <location>
        <position position="78"/>
    </location>
    <ligand>
        <name>anthranilate</name>
        <dbReference type="ChEBI" id="CHEBI:16567"/>
        <label>1</label>
    </ligand>
</feature>
<feature type="binding site" evidence="6">
    <location>
        <position position="109"/>
    </location>
    <ligand>
        <name>anthranilate</name>
        <dbReference type="ChEBI" id="CHEBI:16567"/>
        <label>1</label>
    </ligand>
</feature>
<dbReference type="Gene3D" id="1.20.970.10">
    <property type="entry name" value="Transferase, Pyrimidine Nucleoside Phosphorylase, Chain C"/>
    <property type="match status" value="1"/>
</dbReference>
<keyword evidence="2 6" id="KW-0808">Transferase</keyword>
<dbReference type="PANTHER" id="PTHR43285">
    <property type="entry name" value="ANTHRANILATE PHOSPHORIBOSYLTRANSFERASE"/>
    <property type="match status" value="1"/>
</dbReference>
<comment type="subunit">
    <text evidence="6">Homodimer.</text>
</comment>
<dbReference type="EC" id="2.4.2.18" evidence="6"/>
<reference evidence="8 11" key="2">
    <citation type="submission" date="2019-07" db="EMBL/GenBank/DDBJ databases">
        <title>Comparative genome analysis of staphylococcus lugdunensis shows clonal complex-dependent diversity of the putative virulence factor, ess/type vii locus.</title>
        <authorList>
            <person name="Lebeurre J."/>
            <person name="Dahyot S."/>
            <person name="Diene S."/>
            <person name="Paulay A."/>
            <person name="Aubourg M."/>
            <person name="Argemi X."/>
            <person name="Giard J.-C."/>
            <person name="Tournier I."/>
            <person name="Francois P."/>
            <person name="Pestel-Caron M."/>
        </authorList>
    </citation>
    <scope>NUCLEOTIDE SEQUENCE [LARGE SCALE GENOMIC DNA]</scope>
    <source>
        <strain evidence="8 11">SL13</strain>
    </source>
</reference>
<dbReference type="GeneID" id="58089759"/>
<organism evidence="9 10">
    <name type="scientific">Staphylococcus lugdunensis</name>
    <dbReference type="NCBI Taxonomy" id="28035"/>
    <lineage>
        <taxon>Bacteria</taxon>
        <taxon>Bacillati</taxon>
        <taxon>Bacillota</taxon>
        <taxon>Bacilli</taxon>
        <taxon>Bacillales</taxon>
        <taxon>Staphylococcaceae</taxon>
        <taxon>Staphylococcus</taxon>
    </lineage>
</organism>
<evidence type="ECO:0000256" key="4">
    <source>
        <dbReference type="ARBA" id="ARBA00022822"/>
    </source>
</evidence>
<evidence type="ECO:0000256" key="5">
    <source>
        <dbReference type="ARBA" id="ARBA00023141"/>
    </source>
</evidence>
<evidence type="ECO:0000313" key="8">
    <source>
        <dbReference type="EMBL" id="QEX38923.1"/>
    </source>
</evidence>
<dbReference type="InterPro" id="IPR000312">
    <property type="entry name" value="Glycosyl_Trfase_fam3"/>
</dbReference>
<dbReference type="AlphaFoldDB" id="A0A292DFX1"/>
<dbReference type="EMBL" id="CP041722">
    <property type="protein sequence ID" value="QEX38923.1"/>
    <property type="molecule type" value="Genomic_DNA"/>
</dbReference>
<dbReference type="Gene3D" id="3.40.1030.10">
    <property type="entry name" value="Nucleoside phosphorylase/phosphoribosyltransferase catalytic domain"/>
    <property type="match status" value="1"/>
</dbReference>
<evidence type="ECO:0000256" key="3">
    <source>
        <dbReference type="ARBA" id="ARBA00022723"/>
    </source>
</evidence>
<feature type="domain" description="Glycosyl transferase family 3" evidence="7">
    <location>
        <begin position="75"/>
        <end position="322"/>
    </location>
</feature>
<name>A0A292DFX1_STALU</name>
<feature type="binding site" evidence="6">
    <location>
        <position position="223"/>
    </location>
    <ligand>
        <name>Mg(2+)</name>
        <dbReference type="ChEBI" id="CHEBI:18420"/>
        <label>2</label>
    </ligand>
</feature>
<feature type="binding site" evidence="6">
    <location>
        <begin position="88"/>
        <end position="91"/>
    </location>
    <ligand>
        <name>5-phospho-alpha-D-ribose 1-diphosphate</name>
        <dbReference type="ChEBI" id="CHEBI:58017"/>
    </ligand>
</feature>
<keyword evidence="11" id="KW-1185">Reference proteome</keyword>
<evidence type="ECO:0000313" key="11">
    <source>
        <dbReference type="Proteomes" id="UP000325462"/>
    </source>
</evidence>
<feature type="binding site" evidence="6">
    <location>
        <position position="78"/>
    </location>
    <ligand>
        <name>5-phospho-alpha-D-ribose 1-diphosphate</name>
        <dbReference type="ChEBI" id="CHEBI:58017"/>
    </ligand>
</feature>
<feature type="binding site" evidence="6">
    <location>
        <begin position="106"/>
        <end position="114"/>
    </location>
    <ligand>
        <name>5-phospho-alpha-D-ribose 1-diphosphate</name>
        <dbReference type="ChEBI" id="CHEBI:58017"/>
    </ligand>
</feature>
<feature type="binding site" evidence="6">
    <location>
        <position position="163"/>
    </location>
    <ligand>
        <name>anthranilate</name>
        <dbReference type="ChEBI" id="CHEBI:16567"/>
        <label>2</label>
    </ligand>
</feature>
<feature type="binding site" evidence="6">
    <location>
        <position position="118"/>
    </location>
    <ligand>
        <name>5-phospho-alpha-D-ribose 1-diphosphate</name>
        <dbReference type="ChEBI" id="CHEBI:58017"/>
    </ligand>
</feature>
<dbReference type="OMA" id="GPMTNPA"/>
<keyword evidence="5 6" id="KW-0057">Aromatic amino acid biosynthesis</keyword>
<gene>
    <name evidence="6 9" type="primary">trpD</name>
    <name evidence="9" type="ORF">EQ812_07915</name>
    <name evidence="8" type="ORF">FO454_08520</name>
</gene>
<feature type="binding site" evidence="6">
    <location>
        <position position="222"/>
    </location>
    <ligand>
        <name>Mg(2+)</name>
        <dbReference type="ChEBI" id="CHEBI:18420"/>
        <label>2</label>
    </ligand>
</feature>
<evidence type="ECO:0000313" key="10">
    <source>
        <dbReference type="Proteomes" id="UP000293637"/>
    </source>
</evidence>
<dbReference type="SUPFAM" id="SSF52418">
    <property type="entry name" value="Nucleoside phosphorylase/phosphoribosyltransferase catalytic domain"/>
    <property type="match status" value="1"/>
</dbReference>
<comment type="function">
    <text evidence="6">Catalyzes the transfer of the phosphoribosyl group of 5-phosphorylribose-1-pyrophosphate (PRPP) to anthranilate to yield N-(5'-phosphoribosyl)-anthranilate (PRA).</text>
</comment>
<evidence type="ECO:0000313" key="9">
    <source>
        <dbReference type="EMBL" id="TBW72194.1"/>
    </source>
</evidence>
<evidence type="ECO:0000256" key="1">
    <source>
        <dbReference type="ARBA" id="ARBA00022676"/>
    </source>
</evidence>
<evidence type="ECO:0000256" key="2">
    <source>
        <dbReference type="ARBA" id="ARBA00022679"/>
    </source>
</evidence>
<comment type="cofactor">
    <cofactor evidence="6">
        <name>Mg(2+)</name>
        <dbReference type="ChEBI" id="CHEBI:18420"/>
    </cofactor>
    <text evidence="6">Binds 2 magnesium ions per monomer.</text>
</comment>
<dbReference type="NCBIfam" id="TIGR01245">
    <property type="entry name" value="trpD"/>
    <property type="match status" value="1"/>
</dbReference>
<protein>
    <recommendedName>
        <fullName evidence="6">Anthranilate phosphoribosyltransferase</fullName>
        <ecNumber evidence="6">2.4.2.18</ecNumber>
    </recommendedName>
</protein>
<dbReference type="InterPro" id="IPR005940">
    <property type="entry name" value="Anthranilate_Pribosyl_Tfrase"/>
</dbReference>
<feature type="binding site" evidence="6">
    <location>
        <position position="90"/>
    </location>
    <ligand>
        <name>Mg(2+)</name>
        <dbReference type="ChEBI" id="CHEBI:18420"/>
        <label>1</label>
    </ligand>
</feature>
<dbReference type="PANTHER" id="PTHR43285:SF2">
    <property type="entry name" value="ANTHRANILATE PHOSPHORIBOSYLTRANSFERASE"/>
    <property type="match status" value="1"/>
</dbReference>
<dbReference type="GO" id="GO:0005829">
    <property type="term" value="C:cytosol"/>
    <property type="evidence" value="ECO:0007669"/>
    <property type="project" value="TreeGrafter"/>
</dbReference>
<dbReference type="GO" id="GO:0000287">
    <property type="term" value="F:magnesium ion binding"/>
    <property type="evidence" value="ECO:0007669"/>
    <property type="project" value="UniProtKB-UniRule"/>
</dbReference>
<dbReference type="RefSeq" id="WP_002478193.1">
    <property type="nucleotide sequence ID" value="NZ_AP021848.1"/>
</dbReference>
<reference evidence="9 10" key="1">
    <citation type="journal article" date="2019" name="Sci. Transl. Med.">
        <title>Quorum sensing between bacterial species on the skin protects against epidermal injury in atopic dermatitis.</title>
        <authorList>
            <person name="Williams M.R."/>
        </authorList>
    </citation>
    <scope>NUCLEOTIDE SEQUENCE [LARGE SCALE GENOMIC DNA]</scope>
    <source>
        <strain evidence="9 10">E7</strain>
    </source>
</reference>
<keyword evidence="6" id="KW-0460">Magnesium</keyword>
<keyword evidence="1 6" id="KW-0328">Glycosyltransferase</keyword>
<proteinExistence type="inferred from homology"/>
<dbReference type="HAMAP" id="MF_00211">
    <property type="entry name" value="TrpD"/>
    <property type="match status" value="1"/>
</dbReference>
<keyword evidence="6" id="KW-0028">Amino-acid biosynthesis</keyword>
<keyword evidence="4 6" id="KW-0822">Tryptophan biosynthesis</keyword>